<evidence type="ECO:0000313" key="8">
    <source>
        <dbReference type="EMBL" id="TYA96529.1"/>
    </source>
</evidence>
<evidence type="ECO:0000256" key="1">
    <source>
        <dbReference type="ARBA" id="ARBA00004141"/>
    </source>
</evidence>
<dbReference type="AlphaFoldDB" id="A0A5D0JM60"/>
<evidence type="ECO:0000259" key="7">
    <source>
        <dbReference type="PROSITE" id="PS50253"/>
    </source>
</evidence>
<comment type="caution">
    <text evidence="8">The sequence shown here is derived from an EMBL/GenBank/DDBJ whole genome shotgun (WGS) entry which is preliminary data.</text>
</comment>
<comment type="subcellular location">
    <subcellularLocation>
        <location evidence="5">Cell membrane</location>
        <topology evidence="5">Multi-pass membrane protein</topology>
    </subcellularLocation>
    <subcellularLocation>
        <location evidence="1">Membrane</location>
        <topology evidence="1">Multi-pass membrane protein</topology>
    </subcellularLocation>
</comment>
<keyword evidence="3 6" id="KW-1133">Transmembrane helix</keyword>
<dbReference type="EMBL" id="VSDQ01000058">
    <property type="protein sequence ID" value="TYA96529.1"/>
    <property type="molecule type" value="Genomic_DNA"/>
</dbReference>
<keyword evidence="9" id="KW-1185">Reference proteome</keyword>
<dbReference type="Gene3D" id="1.20.120.80">
    <property type="entry name" value="Cytochrome c oxidase, subunit III, four-helix bundle"/>
    <property type="match status" value="1"/>
</dbReference>
<evidence type="ECO:0000313" key="9">
    <source>
        <dbReference type="Proteomes" id="UP000323930"/>
    </source>
</evidence>
<evidence type="ECO:0000256" key="6">
    <source>
        <dbReference type="SAM" id="Phobius"/>
    </source>
</evidence>
<dbReference type="SUPFAM" id="SSF81452">
    <property type="entry name" value="Cytochrome c oxidase subunit III-like"/>
    <property type="match status" value="1"/>
</dbReference>
<keyword evidence="2 5" id="KW-0812">Transmembrane</keyword>
<dbReference type="PROSITE" id="PS50253">
    <property type="entry name" value="COX3"/>
    <property type="match status" value="1"/>
</dbReference>
<feature type="transmembrane region" description="Helical" evidence="6">
    <location>
        <begin position="19"/>
        <end position="37"/>
    </location>
</feature>
<name>A0A5D0JM60_9FLAO</name>
<dbReference type="InterPro" id="IPR035973">
    <property type="entry name" value="Cyt_c_oxidase_su3-like_sf"/>
</dbReference>
<feature type="non-terminal residue" evidence="8">
    <location>
        <position position="1"/>
    </location>
</feature>
<keyword evidence="4 6" id="KW-0472">Membrane</keyword>
<accession>A0A5D0JM60</accession>
<organism evidence="8 9">
    <name type="scientific">Seonamhaeicola marinus</name>
    <dbReference type="NCBI Taxonomy" id="1912246"/>
    <lineage>
        <taxon>Bacteria</taxon>
        <taxon>Pseudomonadati</taxon>
        <taxon>Bacteroidota</taxon>
        <taxon>Flavobacteriia</taxon>
        <taxon>Flavobacteriales</taxon>
        <taxon>Flavobacteriaceae</taxon>
    </lineage>
</organism>
<evidence type="ECO:0000256" key="3">
    <source>
        <dbReference type="ARBA" id="ARBA00022989"/>
    </source>
</evidence>
<comment type="similarity">
    <text evidence="5">Belongs to the cytochrome c oxidase subunit 3 family.</text>
</comment>
<gene>
    <name evidence="8" type="ORF">FUA24_00375</name>
</gene>
<dbReference type="InterPro" id="IPR000298">
    <property type="entry name" value="Cyt_c_oxidase-like_su3"/>
</dbReference>
<dbReference type="GO" id="GO:0005886">
    <property type="term" value="C:plasma membrane"/>
    <property type="evidence" value="ECO:0007669"/>
    <property type="project" value="UniProtKB-SubCell"/>
</dbReference>
<evidence type="ECO:0000256" key="5">
    <source>
        <dbReference type="RuleBase" id="RU003376"/>
    </source>
</evidence>
<dbReference type="RefSeq" id="WP_187388118.1">
    <property type="nucleotide sequence ID" value="NZ_VSDQ01000058.1"/>
</dbReference>
<reference evidence="8 9" key="1">
    <citation type="submission" date="2019-08" db="EMBL/GenBank/DDBJ databases">
        <title>Seonamhaeicola sediminis sp. nov., isolated from marine sediment.</title>
        <authorList>
            <person name="Cao W.R."/>
        </authorList>
    </citation>
    <scope>NUCLEOTIDE SEQUENCE [LARGE SCALE GENOMIC DNA]</scope>
    <source>
        <strain evidence="8 9">B011</strain>
    </source>
</reference>
<feature type="domain" description="Heme-copper oxidase subunit III family profile" evidence="7">
    <location>
        <begin position="1"/>
        <end position="38"/>
    </location>
</feature>
<dbReference type="GO" id="GO:0004129">
    <property type="term" value="F:cytochrome-c oxidase activity"/>
    <property type="evidence" value="ECO:0007669"/>
    <property type="project" value="InterPro"/>
</dbReference>
<dbReference type="InterPro" id="IPR013833">
    <property type="entry name" value="Cyt_c_oxidase_su3_a-hlx"/>
</dbReference>
<evidence type="ECO:0000256" key="2">
    <source>
        <dbReference type="ARBA" id="ARBA00022692"/>
    </source>
</evidence>
<sequence>FKQKYTQENMLGFELSATFWHFVDILWVYLLLFLYFVG</sequence>
<evidence type="ECO:0000256" key="4">
    <source>
        <dbReference type="ARBA" id="ARBA00023136"/>
    </source>
</evidence>
<protein>
    <submittedName>
        <fullName evidence="8">Heme-copper oxidase subunit III</fullName>
    </submittedName>
</protein>
<dbReference type="GO" id="GO:0022904">
    <property type="term" value="P:respiratory electron transport chain"/>
    <property type="evidence" value="ECO:0007669"/>
    <property type="project" value="InterPro"/>
</dbReference>
<dbReference type="Pfam" id="PF00510">
    <property type="entry name" value="COX3"/>
    <property type="match status" value="1"/>
</dbReference>
<dbReference type="Proteomes" id="UP000323930">
    <property type="component" value="Unassembled WGS sequence"/>
</dbReference>
<proteinExistence type="inferred from homology"/>